<feature type="region of interest" description="Disordered" evidence="1">
    <location>
        <begin position="117"/>
        <end position="137"/>
    </location>
</feature>
<evidence type="ECO:0000313" key="2">
    <source>
        <dbReference type="EMBL" id="GBB99147.1"/>
    </source>
</evidence>
<dbReference type="EMBL" id="BEXD01002702">
    <property type="protein sequence ID" value="GBB99147.1"/>
    <property type="molecule type" value="Genomic_DNA"/>
</dbReference>
<accession>A0A2Z6R9T5</accession>
<comment type="caution">
    <text evidence="2">The sequence shown here is derived from an EMBL/GenBank/DDBJ whole genome shotgun (WGS) entry which is preliminary data.</text>
</comment>
<organism evidence="2 3">
    <name type="scientific">Rhizophagus clarus</name>
    <dbReference type="NCBI Taxonomy" id="94130"/>
    <lineage>
        <taxon>Eukaryota</taxon>
        <taxon>Fungi</taxon>
        <taxon>Fungi incertae sedis</taxon>
        <taxon>Mucoromycota</taxon>
        <taxon>Glomeromycotina</taxon>
        <taxon>Glomeromycetes</taxon>
        <taxon>Glomerales</taxon>
        <taxon>Glomeraceae</taxon>
        <taxon>Rhizophagus</taxon>
    </lineage>
</organism>
<dbReference type="AlphaFoldDB" id="A0A2Z6R9T5"/>
<reference evidence="2 3" key="1">
    <citation type="submission" date="2017-11" db="EMBL/GenBank/DDBJ databases">
        <title>The genome of Rhizophagus clarus HR1 reveals common genetic basis of auxotrophy among arbuscular mycorrhizal fungi.</title>
        <authorList>
            <person name="Kobayashi Y."/>
        </authorList>
    </citation>
    <scope>NUCLEOTIDE SEQUENCE [LARGE SCALE GENOMIC DNA]</scope>
    <source>
        <strain evidence="2 3">HR1</strain>
    </source>
</reference>
<evidence type="ECO:0000256" key="1">
    <source>
        <dbReference type="SAM" id="MobiDB-lite"/>
    </source>
</evidence>
<dbReference type="STRING" id="94130.A0A2Z6R9T5"/>
<protein>
    <submittedName>
        <fullName evidence="2">Uncharacterized protein</fullName>
    </submittedName>
</protein>
<sequence length="137" mass="16124">MFITLLTSAYDEALKKGRAALLRYRAVLISEYEVIDEIHFSSPPLDPEYIYYSDESKRYDAREELVKKHEEKNFYDDLEKTMDKTELSFEEKDDENSLLCYNDEPENKNIFVTIKDINGHGSDNYSSSEESTEYDDD</sequence>
<gene>
    <name evidence="2" type="ORF">RclHR1_03430008</name>
</gene>
<keyword evidence="3" id="KW-1185">Reference proteome</keyword>
<evidence type="ECO:0000313" key="3">
    <source>
        <dbReference type="Proteomes" id="UP000247702"/>
    </source>
</evidence>
<dbReference type="Proteomes" id="UP000247702">
    <property type="component" value="Unassembled WGS sequence"/>
</dbReference>
<proteinExistence type="predicted"/>
<name>A0A2Z6R9T5_9GLOM</name>